<evidence type="ECO:0000313" key="1">
    <source>
        <dbReference type="EMBL" id="JAH72935.1"/>
    </source>
</evidence>
<dbReference type="AlphaFoldDB" id="A0A0E9V663"/>
<accession>A0A0E9V663</accession>
<reference evidence="1" key="1">
    <citation type="submission" date="2014-11" db="EMBL/GenBank/DDBJ databases">
        <authorList>
            <person name="Amaro Gonzalez C."/>
        </authorList>
    </citation>
    <scope>NUCLEOTIDE SEQUENCE</scope>
</reference>
<reference evidence="1" key="2">
    <citation type="journal article" date="2015" name="Fish Shellfish Immunol.">
        <title>Early steps in the European eel (Anguilla anguilla)-Vibrio vulnificus interaction in the gills: Role of the RtxA13 toxin.</title>
        <authorList>
            <person name="Callol A."/>
            <person name="Pajuelo D."/>
            <person name="Ebbesson L."/>
            <person name="Teles M."/>
            <person name="MacKenzie S."/>
            <person name="Amaro C."/>
        </authorList>
    </citation>
    <scope>NUCLEOTIDE SEQUENCE</scope>
</reference>
<organism evidence="1">
    <name type="scientific">Anguilla anguilla</name>
    <name type="common">European freshwater eel</name>
    <name type="synonym">Muraena anguilla</name>
    <dbReference type="NCBI Taxonomy" id="7936"/>
    <lineage>
        <taxon>Eukaryota</taxon>
        <taxon>Metazoa</taxon>
        <taxon>Chordata</taxon>
        <taxon>Craniata</taxon>
        <taxon>Vertebrata</taxon>
        <taxon>Euteleostomi</taxon>
        <taxon>Actinopterygii</taxon>
        <taxon>Neopterygii</taxon>
        <taxon>Teleostei</taxon>
        <taxon>Anguilliformes</taxon>
        <taxon>Anguillidae</taxon>
        <taxon>Anguilla</taxon>
    </lineage>
</organism>
<proteinExistence type="predicted"/>
<name>A0A0E9V663_ANGAN</name>
<protein>
    <submittedName>
        <fullName evidence="1">Uncharacterized protein</fullName>
    </submittedName>
</protein>
<dbReference type="EMBL" id="GBXM01035642">
    <property type="protein sequence ID" value="JAH72935.1"/>
    <property type="molecule type" value="Transcribed_RNA"/>
</dbReference>
<sequence length="19" mass="2148">MFGYAALIYLIIDRFAVGN</sequence>